<comment type="similarity">
    <text evidence="3">Belongs to the secreted LysM effector family.</text>
</comment>
<organism evidence="6 7">
    <name type="scientific">Epichloe festucae (strain Fl1)</name>
    <dbReference type="NCBI Taxonomy" id="877507"/>
    <lineage>
        <taxon>Eukaryota</taxon>
        <taxon>Fungi</taxon>
        <taxon>Dikarya</taxon>
        <taxon>Ascomycota</taxon>
        <taxon>Pezizomycotina</taxon>
        <taxon>Sordariomycetes</taxon>
        <taxon>Hypocreomycetidae</taxon>
        <taxon>Hypocreales</taxon>
        <taxon>Clavicipitaceae</taxon>
        <taxon>Epichloe</taxon>
    </lineage>
</organism>
<evidence type="ECO:0000256" key="3">
    <source>
        <dbReference type="ARBA" id="ARBA00044955"/>
    </source>
</evidence>
<feature type="domain" description="LysM" evidence="5">
    <location>
        <begin position="248"/>
        <end position="272"/>
    </location>
</feature>
<feature type="domain" description="LysM" evidence="5">
    <location>
        <begin position="98"/>
        <end position="144"/>
    </location>
</feature>
<accession>A0A7S9KVC9</accession>
<dbReference type="InterPro" id="IPR036779">
    <property type="entry name" value="LysM_dom_sf"/>
</dbReference>
<dbReference type="CDD" id="cd00118">
    <property type="entry name" value="LysM"/>
    <property type="match status" value="2"/>
</dbReference>
<feature type="domain" description="LysM" evidence="5">
    <location>
        <begin position="175"/>
        <end position="222"/>
    </location>
</feature>
<evidence type="ECO:0000313" key="6">
    <source>
        <dbReference type="EMBL" id="QPH06466.1"/>
    </source>
</evidence>
<dbReference type="InterPro" id="IPR018392">
    <property type="entry name" value="LysM"/>
</dbReference>
<proteinExistence type="inferred from homology"/>
<dbReference type="PROSITE" id="PS51782">
    <property type="entry name" value="LYSM"/>
    <property type="match status" value="3"/>
</dbReference>
<gene>
    <name evidence="6" type="ORF">C2857_004963</name>
</gene>
<protein>
    <recommendedName>
        <fullName evidence="5">LysM domain-containing protein</fullName>
    </recommendedName>
</protein>
<dbReference type="EMBL" id="CP031388">
    <property type="protein sequence ID" value="QPH06466.1"/>
    <property type="molecule type" value="Genomic_DNA"/>
</dbReference>
<feature type="compositionally biased region" description="Low complexity" evidence="4">
    <location>
        <begin position="43"/>
        <end position="77"/>
    </location>
</feature>
<evidence type="ECO:0000256" key="4">
    <source>
        <dbReference type="SAM" id="MobiDB-lite"/>
    </source>
</evidence>
<name>A0A7S9KVC9_EPIFF</name>
<dbReference type="SMART" id="SM00257">
    <property type="entry name" value="LysM"/>
    <property type="match status" value="2"/>
</dbReference>
<evidence type="ECO:0000256" key="2">
    <source>
        <dbReference type="ARBA" id="ARBA00023026"/>
    </source>
</evidence>
<dbReference type="GO" id="GO:0008061">
    <property type="term" value="F:chitin binding"/>
    <property type="evidence" value="ECO:0007669"/>
    <property type="project" value="UniProtKB-KW"/>
</dbReference>
<dbReference type="PANTHER" id="PTHR34997:SF1">
    <property type="entry name" value="PEPTIDOGLYCAN-BINDING LYSIN DOMAIN"/>
    <property type="match status" value="1"/>
</dbReference>
<keyword evidence="7" id="KW-1185">Reference proteome</keyword>
<keyword evidence="1" id="KW-0147">Chitin-binding</keyword>
<dbReference type="OrthoDB" id="5985073at2759"/>
<dbReference type="SUPFAM" id="SSF54106">
    <property type="entry name" value="LysM domain"/>
    <property type="match status" value="2"/>
</dbReference>
<dbReference type="Proteomes" id="UP000594364">
    <property type="component" value="Chromosome 4"/>
</dbReference>
<dbReference type="InterPro" id="IPR052210">
    <property type="entry name" value="LysM1-like"/>
</dbReference>
<dbReference type="PANTHER" id="PTHR34997">
    <property type="entry name" value="AM15"/>
    <property type="match status" value="1"/>
</dbReference>
<keyword evidence="2" id="KW-0843">Virulence</keyword>
<dbReference type="Pfam" id="PF01476">
    <property type="entry name" value="LysM"/>
    <property type="match status" value="2"/>
</dbReference>
<feature type="region of interest" description="Disordered" evidence="4">
    <location>
        <begin position="39"/>
        <end position="93"/>
    </location>
</feature>
<evidence type="ECO:0000259" key="5">
    <source>
        <dbReference type="PROSITE" id="PS51782"/>
    </source>
</evidence>
<evidence type="ECO:0000313" key="7">
    <source>
        <dbReference type="Proteomes" id="UP000594364"/>
    </source>
</evidence>
<sequence length="272" mass="28685">MTRPPLTSDFARWNPSVTPLCGNLLKGRSYCLAVAGEPVPPRTTASSSAETSSTTSSSTTTSKTSSSTTSTVATTTTPNNGIRTPEPTQPGLVSNCNKFHLVKRGDNCAEMAASNGISLEDFMTWNPRTGKGCAGLWANAYACVSIIGRDASKQSDQAPSGPSPTQPGIAKDCKAYYRLQSGDTCQSIADSYGTFALDDFAKWNPAVGAECRSLWVSYHVCVGVPGTPSTKPSRPLPVQPGIRKGCDKYHKAVSGDGCQALASKYDIKLDDL</sequence>
<dbReference type="AlphaFoldDB" id="A0A7S9KVC9"/>
<evidence type="ECO:0000256" key="1">
    <source>
        <dbReference type="ARBA" id="ARBA00022669"/>
    </source>
</evidence>
<reference evidence="6 7" key="1">
    <citation type="journal article" date="2018" name="PLoS Genet.">
        <title>Repeat elements organise 3D genome structure and mediate transcription in the filamentous fungus Epichloe festucae.</title>
        <authorList>
            <person name="Winter D.J."/>
            <person name="Ganley A.R.D."/>
            <person name="Young C.A."/>
            <person name="Liachko I."/>
            <person name="Schardl C.L."/>
            <person name="Dupont P.Y."/>
            <person name="Berry D."/>
            <person name="Ram A."/>
            <person name="Scott B."/>
            <person name="Cox M.P."/>
        </authorList>
    </citation>
    <scope>NUCLEOTIDE SEQUENCE [LARGE SCALE GENOMIC DNA]</scope>
    <source>
        <strain evidence="6 7">Fl1</strain>
    </source>
</reference>
<dbReference type="Gene3D" id="3.10.350.10">
    <property type="entry name" value="LysM domain"/>
    <property type="match status" value="2"/>
</dbReference>